<dbReference type="KEGG" id="srt:Srot_0650"/>
<dbReference type="Pfam" id="PF02575">
    <property type="entry name" value="YbaB_DNA_bd"/>
    <property type="match status" value="1"/>
</dbReference>
<dbReference type="Proteomes" id="UP000002247">
    <property type="component" value="Chromosome"/>
</dbReference>
<evidence type="ECO:0000256" key="1">
    <source>
        <dbReference type="SAM" id="MobiDB-lite"/>
    </source>
</evidence>
<proteinExistence type="predicted"/>
<keyword evidence="3" id="KW-1185">Reference proteome</keyword>
<dbReference type="GO" id="GO:0003677">
    <property type="term" value="F:DNA binding"/>
    <property type="evidence" value="ECO:0007669"/>
    <property type="project" value="InterPro"/>
</dbReference>
<dbReference type="RefSeq" id="WP_013137588.1">
    <property type="nucleotide sequence ID" value="NC_014168.1"/>
</dbReference>
<accession>D6ZCU0</accession>
<dbReference type="InterPro" id="IPR004401">
    <property type="entry name" value="YbaB/EbfC"/>
</dbReference>
<dbReference type="SUPFAM" id="SSF82607">
    <property type="entry name" value="YbaB-like"/>
    <property type="match status" value="1"/>
</dbReference>
<dbReference type="EMBL" id="CP001958">
    <property type="protein sequence ID" value="ADG97132.1"/>
    <property type="molecule type" value="Genomic_DNA"/>
</dbReference>
<evidence type="ECO:0000313" key="3">
    <source>
        <dbReference type="Proteomes" id="UP000002247"/>
    </source>
</evidence>
<organism evidence="2 3">
    <name type="scientific">Segniliparus rotundus (strain ATCC BAA-972 / CDC 1076 / CIP 108378 / DSM 44985 / JCM 13578)</name>
    <dbReference type="NCBI Taxonomy" id="640132"/>
    <lineage>
        <taxon>Bacteria</taxon>
        <taxon>Bacillati</taxon>
        <taxon>Actinomycetota</taxon>
        <taxon>Actinomycetes</taxon>
        <taxon>Mycobacteriales</taxon>
        <taxon>Segniliparaceae</taxon>
        <taxon>Segniliparus</taxon>
    </lineage>
</organism>
<dbReference type="InterPro" id="IPR036894">
    <property type="entry name" value="YbaB-like_sf"/>
</dbReference>
<protein>
    <submittedName>
        <fullName evidence="2">Uncharacterized protein</fullName>
    </submittedName>
</protein>
<reference evidence="2 3" key="1">
    <citation type="journal article" date="2010" name="Stand. Genomic Sci.">
        <title>Complete genome sequence of Segniliparus rotundus type strain (CDC 1076).</title>
        <authorList>
            <person name="Sikorski J."/>
            <person name="Lapidus A."/>
            <person name="Copeland A."/>
            <person name="Misra M."/>
            <person name="Glavina Del Rio T."/>
            <person name="Nolan M."/>
            <person name="Lucas S."/>
            <person name="Chen F."/>
            <person name="Tice H."/>
            <person name="Cheng J.F."/>
            <person name="Jando M."/>
            <person name="Schneider S."/>
            <person name="Bruce D."/>
            <person name="Goodwin L."/>
            <person name="Pitluck S."/>
            <person name="Liolios K."/>
            <person name="Mikhailova N."/>
            <person name="Pati A."/>
            <person name="Ivanova N."/>
            <person name="Mavromatis K."/>
            <person name="Chen A."/>
            <person name="Palaniappan K."/>
            <person name="Chertkov O."/>
            <person name="Land M."/>
            <person name="Hauser L."/>
            <person name="Chang Y.J."/>
            <person name="Jeffries C.D."/>
            <person name="Brettin T."/>
            <person name="Detter J.C."/>
            <person name="Han C."/>
            <person name="Rohde M."/>
            <person name="Goker M."/>
            <person name="Bristow J."/>
            <person name="Eisen J.A."/>
            <person name="Markowitz V."/>
            <person name="Hugenholtz P."/>
            <person name="Kyrpides N.C."/>
            <person name="Klenk H.P."/>
        </authorList>
    </citation>
    <scope>NUCLEOTIDE SEQUENCE [LARGE SCALE GENOMIC DNA]</scope>
    <source>
        <strain evidence="3">ATCC BAA-972 / CDC 1076 / CIP 108378 / DSM 44985 / JCM 13578</strain>
    </source>
</reference>
<feature type="region of interest" description="Disordered" evidence="1">
    <location>
        <begin position="1"/>
        <end position="20"/>
    </location>
</feature>
<gene>
    <name evidence="2" type="ordered locus">Srot_0650</name>
</gene>
<dbReference type="AlphaFoldDB" id="D6ZCU0"/>
<name>D6ZCU0_SEGRD</name>
<dbReference type="HOGENOM" id="CLU_1843722_0_0_11"/>
<evidence type="ECO:0000313" key="2">
    <source>
        <dbReference type="EMBL" id="ADG97132.1"/>
    </source>
</evidence>
<dbReference type="Gene3D" id="3.30.1310.10">
    <property type="entry name" value="Nucleoid-associated protein YbaB-like domain"/>
    <property type="match status" value="1"/>
</dbReference>
<sequence>MSSVLPGSGTAGSDEGLQGELAALRQKAQKAQKAQSLVGNPRSGGQAADGGVKAIVGPGGAVEAVRISDEAYQKLGPTKLAQSVVVAVSRAQQANLEKYRSALVEMDEGSAAAELSERFRIPKARLEEQKDDQDAVQYKTLGR</sequence>